<name>A0AAV0HEG4_9ROSI</name>
<organism evidence="2 3">
    <name type="scientific">Linum tenue</name>
    <dbReference type="NCBI Taxonomy" id="586396"/>
    <lineage>
        <taxon>Eukaryota</taxon>
        <taxon>Viridiplantae</taxon>
        <taxon>Streptophyta</taxon>
        <taxon>Embryophyta</taxon>
        <taxon>Tracheophyta</taxon>
        <taxon>Spermatophyta</taxon>
        <taxon>Magnoliopsida</taxon>
        <taxon>eudicotyledons</taxon>
        <taxon>Gunneridae</taxon>
        <taxon>Pentapetalae</taxon>
        <taxon>rosids</taxon>
        <taxon>fabids</taxon>
        <taxon>Malpighiales</taxon>
        <taxon>Linaceae</taxon>
        <taxon>Linum</taxon>
    </lineage>
</organism>
<dbReference type="Gene3D" id="1.20.58.760">
    <property type="entry name" value="Peptidase M41"/>
    <property type="match status" value="1"/>
</dbReference>
<dbReference type="Proteomes" id="UP001154282">
    <property type="component" value="Unassembled WGS sequence"/>
</dbReference>
<keyword evidence="3" id="KW-1185">Reference proteome</keyword>
<accession>A0AAV0HEG4</accession>
<dbReference type="GO" id="GO:0004176">
    <property type="term" value="F:ATP-dependent peptidase activity"/>
    <property type="evidence" value="ECO:0007669"/>
    <property type="project" value="InterPro"/>
</dbReference>
<evidence type="ECO:0000313" key="2">
    <source>
        <dbReference type="EMBL" id="CAI0383710.1"/>
    </source>
</evidence>
<comment type="caution">
    <text evidence="2">The sequence shown here is derived from an EMBL/GenBank/DDBJ whole genome shotgun (WGS) entry which is preliminary data.</text>
</comment>
<dbReference type="EMBL" id="CAMGYJ010000002">
    <property type="protein sequence ID" value="CAI0383678.1"/>
    <property type="molecule type" value="Genomic_DNA"/>
</dbReference>
<dbReference type="PANTHER" id="PTHR33471">
    <property type="entry name" value="ATP-DEPENDENT ZINC METALLOPROTEASE-RELATED"/>
    <property type="match status" value="1"/>
</dbReference>
<proteinExistence type="predicted"/>
<dbReference type="GO" id="GO:0004222">
    <property type="term" value="F:metalloendopeptidase activity"/>
    <property type="evidence" value="ECO:0007669"/>
    <property type="project" value="InterPro"/>
</dbReference>
<gene>
    <name evidence="1" type="ORF">LITE_LOCUS4097</name>
    <name evidence="2" type="ORF">LITE_LOCUS4118</name>
</gene>
<dbReference type="AlphaFoldDB" id="A0AAV0HEG4"/>
<dbReference type="InterPro" id="IPR037219">
    <property type="entry name" value="Peptidase_M41-like"/>
</dbReference>
<protein>
    <submittedName>
        <fullName evidence="2">Uncharacterized protein</fullName>
    </submittedName>
</protein>
<dbReference type="GO" id="GO:0005524">
    <property type="term" value="F:ATP binding"/>
    <property type="evidence" value="ECO:0007669"/>
    <property type="project" value="InterPro"/>
</dbReference>
<evidence type="ECO:0000313" key="1">
    <source>
        <dbReference type="EMBL" id="CAI0383678.1"/>
    </source>
</evidence>
<dbReference type="GO" id="GO:0006508">
    <property type="term" value="P:proteolysis"/>
    <property type="evidence" value="ECO:0007669"/>
    <property type="project" value="InterPro"/>
</dbReference>
<sequence>MSFANAASELLIESPATSRRNRSDFSERRRRALKRVDRELLRRNYGTALSVVKQLQAKQLQKQSLLRGFGTAKQVPMESSAIDGLQFEGLERSSVEALVDSVLDAMHDPAQLKLIQEVEARGPRSCEDVHLLCLQHEAGHFLVGYLIGVLPQNYQVPSVEDLSQDEVLVKSKIEFPGFGFLTGVGPEILRRNLPIAKRKGTAAAMVNRRVSSKTLNAFSCVMLGGLVAEYLAFGYSQGHLTDLQKLHNTIKWLEMEESKAEFQIKWAALNTIFLLHSHQQARERLVEAMADGQSVGVCIDAIESTLPH</sequence>
<reference evidence="2" key="1">
    <citation type="submission" date="2022-08" db="EMBL/GenBank/DDBJ databases">
        <authorList>
            <person name="Gutierrez-Valencia J."/>
        </authorList>
    </citation>
    <scope>NUCLEOTIDE SEQUENCE</scope>
</reference>
<dbReference type="PANTHER" id="PTHR33471:SF4">
    <property type="entry name" value="T22H22.11 PROTEIN"/>
    <property type="match status" value="1"/>
</dbReference>
<dbReference type="EMBL" id="CAMGYJ010000002">
    <property type="protein sequence ID" value="CAI0383710.1"/>
    <property type="molecule type" value="Genomic_DNA"/>
</dbReference>
<evidence type="ECO:0000313" key="3">
    <source>
        <dbReference type="Proteomes" id="UP001154282"/>
    </source>
</evidence>
<dbReference type="SUPFAM" id="SSF140990">
    <property type="entry name" value="FtsH protease domain-like"/>
    <property type="match status" value="1"/>
</dbReference>